<dbReference type="InterPro" id="IPR050534">
    <property type="entry name" value="Coronavir_polyprotein_1ab"/>
</dbReference>
<evidence type="ECO:0000256" key="5">
    <source>
        <dbReference type="ARBA" id="ARBA00022840"/>
    </source>
</evidence>
<dbReference type="GO" id="GO:0043139">
    <property type="term" value="F:5'-3' DNA helicase activity"/>
    <property type="evidence" value="ECO:0007669"/>
    <property type="project" value="TreeGrafter"/>
</dbReference>
<dbReference type="Gene3D" id="3.40.50.300">
    <property type="entry name" value="P-loop containing nucleotide triphosphate hydrolases"/>
    <property type="match status" value="2"/>
</dbReference>
<dbReference type="OrthoDB" id="6105569at2759"/>
<dbReference type="InterPro" id="IPR027417">
    <property type="entry name" value="P-loop_NTPase"/>
</dbReference>
<dbReference type="KEGG" id="lak:106168606"/>
<evidence type="ECO:0000313" key="8">
    <source>
        <dbReference type="Proteomes" id="UP000085678"/>
    </source>
</evidence>
<dbReference type="GO" id="GO:0003723">
    <property type="term" value="F:RNA binding"/>
    <property type="evidence" value="ECO:0007669"/>
    <property type="project" value="InterPro"/>
</dbReference>
<keyword evidence="2" id="KW-0547">Nucleotide-binding</keyword>
<dbReference type="Pfam" id="PF13087">
    <property type="entry name" value="AAA_12"/>
    <property type="match status" value="1"/>
</dbReference>
<feature type="region of interest" description="Disordered" evidence="6">
    <location>
        <begin position="1257"/>
        <end position="1276"/>
    </location>
</feature>
<dbReference type="GO" id="GO:0016787">
    <property type="term" value="F:hydrolase activity"/>
    <property type="evidence" value="ECO:0007669"/>
    <property type="project" value="UniProtKB-KW"/>
</dbReference>
<dbReference type="GO" id="GO:0004540">
    <property type="term" value="F:RNA nuclease activity"/>
    <property type="evidence" value="ECO:0007669"/>
    <property type="project" value="InterPro"/>
</dbReference>
<dbReference type="PANTHER" id="PTHR43788">
    <property type="entry name" value="DNA2/NAM7 HELICASE FAMILY MEMBER"/>
    <property type="match status" value="1"/>
</dbReference>
<dbReference type="InterPro" id="IPR056787">
    <property type="entry name" value="OB_HELZ2"/>
</dbReference>
<evidence type="ECO:0000259" key="7">
    <source>
        <dbReference type="SMART" id="SM00955"/>
    </source>
</evidence>
<dbReference type="Pfam" id="PF00773">
    <property type="entry name" value="RNB"/>
    <property type="match status" value="1"/>
</dbReference>
<keyword evidence="5" id="KW-0067">ATP-binding</keyword>
<gene>
    <name evidence="9" type="primary">LOC106168606</name>
</gene>
<keyword evidence="3" id="KW-0378">Hydrolase</keyword>
<dbReference type="InterPro" id="IPR047187">
    <property type="entry name" value="SF1_C_Upf1"/>
</dbReference>
<dbReference type="PANTHER" id="PTHR43788:SF16">
    <property type="entry name" value="HELICASE WITH ZINC FINGER 2"/>
    <property type="match status" value="1"/>
</dbReference>
<dbReference type="STRING" id="7574.A0A1S3IYB3"/>
<sequence length="1867" mass="213988">MTRHYRRNRQVTTTSDSRDAIKTGRRPPETIASTETDLGQPITEEDQEDQADLERLFNEKTRRWLPSKVPDFADVQSSGATQDEEAVCTPSTAAFEDEPLEEWMIHVAPPDEEEEVNMLDEEFMEKDFNDALYADPFLESFEDDYFGDNLYDFHSKFMLEKILQGNPSKYKLCTLYIETNQKAHAIPIGTNEQIPRIELYGRTRSGLAFNESDVVVEVFNPPKRDPIPSHTYRGKVIGVWFEPRVKKFSRFACTIDDYSSNLAKPICQTVPKIKLLGFPDYVQEKDESYVPIYSVEYNGQLKYKKKMKIEAKYKDDIILLVRYLKWKPFHVFPLGVAVGVLKGSASLEREMRLLMIQHDLVKTFPTHVADRVKALSKKHKKIPAREIKKRLDYRGVVTLTIDSADTRDIDDALSVEEIGDDITRIGVHIADVTYFVKKDDLIDKEARARGVSFYPPHDQPRIFMLPDELTTSMCSLVEGEDRLALSVFFDFDKKLNKVSKHTIKRTVVKSKQKLSYEEAEDILCGTGLPNEISNTLKKLHHIASKIQAQRLKEGSAFNQFQDKGAPMAHVTVEEFMILANVTIGRSLGESFQHVLLLVQDPPVDSALQMWQKEFNQVAKHSTTLKNYRRKYDTNAPPGSKQRQLATLHLREALWKKALELSRNGGGQELLEIFSREQHAPLIYSAHWNLIELQRPTRMAAYSSAAIPSQYKRHHGLNMTDYTWFTSPIRRYVDIVVHRFVHAMLDKADDTPPYTQEELKEICKEMNALHKKAKKFHGACELMQFCLQLKENTTSTILPIVTALDDSFIQLRLPCCEDIPSRHLRLRFGSMGLNQRPSLEQDTGAQIQFCPLRWKKKLYDRVAFPKPTDGKRQQRAQDWHDVNPNQFLTPLPVRVWDDIIEAVSQQNPQALLTLIQKKHENIASEAQEEKEKFNVNINTDAYRNRDGTIANKESKLQLKMTLGTVVRVLAQVKFHRGSLCPRLSLMSLSPNAHICLKHHDDPVACFCDISPVKPLDDTYTDVKTYQSTLIPLLQIEGAQAAVIDEVSLTVRNVRVSWMKKHRNWYGSVVLGDTFCEDRGIRLSSSQEDDGDAAANPDRIVDTGEYRGYVCIVYRDLPPDSQCVSYSGATGDCPVDHQSSHSEPSSRSICLPQYNSDAESTWLGHGLIVHVRRRDKRVVFKLHDGIVPETIESKTYPKLATVEFLDRIMPSVRMENAVRSLGEATILAKNIALGKANLRDVMNDRDFKDVKTFFDLHEEDPEKKKQRKKRKEPSRVKSEDLFDRRTIYSKGRYLENYLPRANEKQREAVISAIMKPFSLIQGPPGTGKTLTGIRLAYLFVEWNRRNSPGERKHVLYCGPSNKSVDVVADFFKRKFSPQQYDPNDERPSICPKILRVYGKSLVNRDFPIPKEPDMPRAKDAVSTERHKDIALHHLIRSKGTKISKDILELDAKFKSYFENPVKNDVSLAIINRYKRLVAKAEEDEIKQHDVILCTCTTAGSNAVLRSGIIEQNIVDESGMCVEPDCLVPIVHSKAKQIVLIGDHKQLRPIVLNQLARDMGLERSLFERYATQFPEQTIMLNKQYRMHPDICDFPSSEFYGGQLYSQPGLRFSSDPMFRDFTPAAEVLWPRIRQDRRQRRRVEDKRFVMCHVEGEEESLVISTAEGGEMSKKNKAEIQEVERIYSILVSKTSLNLSKANIMVLSQYRAQVNGIEKALKERHGEGVQVSTVVASQGGEWDIVIFSTVRSIPEYQIVQRPTKGWCKVNLGFITDDHQINVALTRPRRFLIIIGNKNLLRCNPTLGKLISHYEHYGRVKDAGEFLPMGIKGTPFYKKLPPRLQRKLDAGAYYQEERQRSDEGYNEVKFEEGEEL</sequence>
<dbReference type="Pfam" id="PF13086">
    <property type="entry name" value="AAA_11"/>
    <property type="match status" value="1"/>
</dbReference>
<dbReference type="InterPro" id="IPR001900">
    <property type="entry name" value="RNase_II/R"/>
</dbReference>
<evidence type="ECO:0000256" key="4">
    <source>
        <dbReference type="ARBA" id="ARBA00022806"/>
    </source>
</evidence>
<evidence type="ECO:0000256" key="3">
    <source>
        <dbReference type="ARBA" id="ARBA00022801"/>
    </source>
</evidence>
<evidence type="ECO:0000313" key="9">
    <source>
        <dbReference type="RefSeq" id="XP_013403192.1"/>
    </source>
</evidence>
<comment type="similarity">
    <text evidence="1">Belongs to the DNA2/NAM7 helicase family.</text>
</comment>
<keyword evidence="8" id="KW-1185">Reference proteome</keyword>
<proteinExistence type="inferred from homology"/>
<protein>
    <submittedName>
        <fullName evidence="9">Helicase with zinc finger domain 2</fullName>
    </submittedName>
</protein>
<evidence type="ECO:0000256" key="2">
    <source>
        <dbReference type="ARBA" id="ARBA00022741"/>
    </source>
</evidence>
<organism evidence="8 9">
    <name type="scientific">Lingula anatina</name>
    <name type="common">Brachiopod</name>
    <name type="synonym">Lingula unguis</name>
    <dbReference type="NCBI Taxonomy" id="7574"/>
    <lineage>
        <taxon>Eukaryota</taxon>
        <taxon>Metazoa</taxon>
        <taxon>Spiralia</taxon>
        <taxon>Lophotrochozoa</taxon>
        <taxon>Brachiopoda</taxon>
        <taxon>Linguliformea</taxon>
        <taxon>Lingulata</taxon>
        <taxon>Lingulida</taxon>
        <taxon>Linguloidea</taxon>
        <taxon>Lingulidae</taxon>
        <taxon>Lingula</taxon>
    </lineage>
</organism>
<dbReference type="CDD" id="cd18808">
    <property type="entry name" value="SF1_C_Upf1"/>
    <property type="match status" value="1"/>
</dbReference>
<feature type="compositionally biased region" description="Basic and acidic residues" evidence="6">
    <location>
        <begin position="16"/>
        <end position="28"/>
    </location>
</feature>
<reference evidence="9" key="1">
    <citation type="journal article" date="2015" name="Nat. Commun.">
        <title>The Lingula genome provides insights into brachiopod evolution and the origin of phosphate biomineralization.</title>
        <authorList>
            <person name="Luo Y.J."/>
            <person name="Takeuchi T."/>
            <person name="Koyanagi R."/>
            <person name="Yamada L."/>
            <person name="Kanda M."/>
            <person name="Khalturina M."/>
            <person name="Fujie M."/>
            <person name="Yamasaki S.I."/>
            <person name="Endo K."/>
            <person name="Satoh N."/>
        </authorList>
    </citation>
    <scope>NUCLEOTIDE SEQUENCE</scope>
</reference>
<evidence type="ECO:0000256" key="6">
    <source>
        <dbReference type="SAM" id="MobiDB-lite"/>
    </source>
</evidence>
<dbReference type="InterPro" id="IPR041679">
    <property type="entry name" value="DNA2/NAM7-like_C"/>
</dbReference>
<dbReference type="GeneID" id="106168606"/>
<dbReference type="InterPro" id="IPR012340">
    <property type="entry name" value="NA-bd_OB-fold"/>
</dbReference>
<evidence type="ECO:0000256" key="1">
    <source>
        <dbReference type="ARBA" id="ARBA00007913"/>
    </source>
</evidence>
<dbReference type="Proteomes" id="UP000085678">
    <property type="component" value="Unplaced"/>
</dbReference>
<dbReference type="SUPFAM" id="SSF50249">
    <property type="entry name" value="Nucleic acid-binding proteins"/>
    <property type="match status" value="1"/>
</dbReference>
<dbReference type="SUPFAM" id="SSF52540">
    <property type="entry name" value="P-loop containing nucleoside triphosphate hydrolases"/>
    <property type="match status" value="1"/>
</dbReference>
<dbReference type="InterPro" id="IPR041677">
    <property type="entry name" value="DNA2/NAM7_AAA_11"/>
</dbReference>
<feature type="domain" description="RNB" evidence="7">
    <location>
        <begin position="390"/>
        <end position="746"/>
    </location>
</feature>
<dbReference type="GO" id="GO:0005524">
    <property type="term" value="F:ATP binding"/>
    <property type="evidence" value="ECO:0007669"/>
    <property type="project" value="UniProtKB-KW"/>
</dbReference>
<feature type="region of interest" description="Disordered" evidence="6">
    <location>
        <begin position="1848"/>
        <end position="1867"/>
    </location>
</feature>
<dbReference type="SMART" id="SM00955">
    <property type="entry name" value="RNB"/>
    <property type="match status" value="1"/>
</dbReference>
<feature type="region of interest" description="Disordered" evidence="6">
    <location>
        <begin position="1"/>
        <end position="50"/>
    </location>
</feature>
<dbReference type="Pfam" id="PF25049">
    <property type="entry name" value="OB_HELZ2"/>
    <property type="match status" value="1"/>
</dbReference>
<name>A0A1S3IYB3_LINAN</name>
<reference evidence="9" key="2">
    <citation type="submission" date="2025-08" db="UniProtKB">
        <authorList>
            <consortium name="RefSeq"/>
        </authorList>
    </citation>
    <scope>IDENTIFICATION</scope>
</reference>
<dbReference type="InParanoid" id="A0A1S3IYB3"/>
<keyword evidence="4 9" id="KW-0347">Helicase</keyword>
<accession>A0A1S3IYB3</accession>
<dbReference type="RefSeq" id="XP_013403192.1">
    <property type="nucleotide sequence ID" value="XM_013547738.1"/>
</dbReference>